<organism evidence="1 2">
    <name type="scientific">Bifidobacterium longum</name>
    <dbReference type="NCBI Taxonomy" id="216816"/>
    <lineage>
        <taxon>Bacteria</taxon>
        <taxon>Bacillati</taxon>
        <taxon>Actinomycetota</taxon>
        <taxon>Actinomycetes</taxon>
        <taxon>Bifidobacteriales</taxon>
        <taxon>Bifidobacteriaceae</taxon>
        <taxon>Bifidobacterium</taxon>
    </lineage>
</organism>
<gene>
    <name evidence="1" type="ORF">APC1461_1730</name>
</gene>
<evidence type="ECO:0000313" key="2">
    <source>
        <dbReference type="Proteomes" id="UP000232928"/>
    </source>
</evidence>
<comment type="caution">
    <text evidence="1">The sequence shown here is derived from an EMBL/GenBank/DDBJ whole genome shotgun (WGS) entry which is preliminary data.</text>
</comment>
<dbReference type="EMBL" id="PJEG01000021">
    <property type="protein sequence ID" value="PKD14021.1"/>
    <property type="molecule type" value="Genomic_DNA"/>
</dbReference>
<sequence length="47" mass="5448">MGKRLDKRHKPVNLQSPFTNTTQKSHLVDILLSFVSLFPEVPHSFTR</sequence>
<reference evidence="1 2" key="1">
    <citation type="submission" date="2017-12" db="EMBL/GenBank/DDBJ databases">
        <title>Bifidobacterium longum APC/DPC strains.</title>
        <authorList>
            <person name="Arboleya S."/>
        </authorList>
    </citation>
    <scope>NUCLEOTIDE SEQUENCE [LARGE SCALE GENOMIC DNA]</scope>
    <source>
        <strain evidence="1 2">APC1461</strain>
    </source>
</reference>
<dbReference type="Proteomes" id="UP000232928">
    <property type="component" value="Unassembled WGS sequence"/>
</dbReference>
<accession>A0A2N0TH20</accession>
<dbReference type="AlphaFoldDB" id="A0A2N0TH20"/>
<name>A0A2N0TH20_BIFLN</name>
<protein>
    <submittedName>
        <fullName evidence="1">Uncharacterized protein</fullName>
    </submittedName>
</protein>
<proteinExistence type="predicted"/>
<evidence type="ECO:0000313" key="1">
    <source>
        <dbReference type="EMBL" id="PKD14021.1"/>
    </source>
</evidence>